<dbReference type="OrthoDB" id="10261079at2759"/>
<keyword evidence="2" id="KW-0677">Repeat</keyword>
<feature type="non-terminal residue" evidence="5">
    <location>
        <position position="1"/>
    </location>
</feature>
<reference evidence="5" key="1">
    <citation type="submission" date="2019-05" db="EMBL/GenBank/DDBJ databases">
        <title>Annotation for the trematode Fasciolopsis buski.</title>
        <authorList>
            <person name="Choi Y.-J."/>
        </authorList>
    </citation>
    <scope>NUCLEOTIDE SEQUENCE</scope>
    <source>
        <strain evidence="5">HT</strain>
        <tissue evidence="5">Whole worm</tissue>
    </source>
</reference>
<evidence type="ECO:0000259" key="4">
    <source>
        <dbReference type="PROSITE" id="PS51401"/>
    </source>
</evidence>
<dbReference type="Gene3D" id="4.10.1130.20">
    <property type="match status" value="1"/>
</dbReference>
<dbReference type="PROSITE" id="PS51401">
    <property type="entry name" value="CHORD"/>
    <property type="match status" value="1"/>
</dbReference>
<dbReference type="AlphaFoldDB" id="A0A8E0RP04"/>
<keyword evidence="6" id="KW-1185">Reference proteome</keyword>
<keyword evidence="1" id="KW-0479">Metal-binding</keyword>
<name>A0A8E0RP04_9TREM</name>
<evidence type="ECO:0000313" key="6">
    <source>
        <dbReference type="Proteomes" id="UP000728185"/>
    </source>
</evidence>
<dbReference type="GO" id="GO:0046872">
    <property type="term" value="F:metal ion binding"/>
    <property type="evidence" value="ECO:0007669"/>
    <property type="project" value="UniProtKB-KW"/>
</dbReference>
<accession>A0A8E0RP04</accession>
<gene>
    <name evidence="5" type="ORF">FBUS_10773</name>
</gene>
<evidence type="ECO:0000256" key="1">
    <source>
        <dbReference type="ARBA" id="ARBA00022723"/>
    </source>
</evidence>
<evidence type="ECO:0000313" key="5">
    <source>
        <dbReference type="EMBL" id="KAA0185478.1"/>
    </source>
</evidence>
<proteinExistence type="predicted"/>
<evidence type="ECO:0000256" key="3">
    <source>
        <dbReference type="ARBA" id="ARBA00022833"/>
    </source>
</evidence>
<keyword evidence="3" id="KW-0862">Zinc</keyword>
<evidence type="ECO:0000256" key="2">
    <source>
        <dbReference type="ARBA" id="ARBA00022737"/>
    </source>
</evidence>
<dbReference type="InterPro" id="IPR007051">
    <property type="entry name" value="CHORD_dom"/>
</dbReference>
<dbReference type="PANTHER" id="PTHR46983:SF3">
    <property type="entry name" value="CHPADIPLOID STATE MAINTENANCE PROTEIN CHPA"/>
    <property type="match status" value="1"/>
</dbReference>
<dbReference type="EMBL" id="LUCM01010425">
    <property type="protein sequence ID" value="KAA0185478.1"/>
    <property type="molecule type" value="Genomic_DNA"/>
</dbReference>
<dbReference type="Pfam" id="PF04968">
    <property type="entry name" value="CHORD"/>
    <property type="match status" value="1"/>
</dbReference>
<dbReference type="PANTHER" id="PTHR46983">
    <property type="entry name" value="CYSTEINE AND HISTIDINE-RICH DOMAIN-CONTAINING PROTEIN 1"/>
    <property type="match status" value="1"/>
</dbReference>
<feature type="domain" description="CHORD" evidence="4">
    <location>
        <begin position="77"/>
        <end position="136"/>
    </location>
</feature>
<sequence>CSLYQVSESTHVVPKSIPPPIPPPQARRVPTEPMKQLRVEIAPSLKSMLEKMSITNGPQNTHTTEQDGDKIILGTTCKNSGCKSTFTGSDSDSELCLYHPGVPIFHEGMKFWTCCNRKTSEFEAFMEQQGCTTGRHNWTEKVNFHKTSNVCILLHQL</sequence>
<dbReference type="InterPro" id="IPR039790">
    <property type="entry name" value="CHRD1"/>
</dbReference>
<dbReference type="Proteomes" id="UP000728185">
    <property type="component" value="Unassembled WGS sequence"/>
</dbReference>
<organism evidence="5 6">
    <name type="scientific">Fasciolopsis buskii</name>
    <dbReference type="NCBI Taxonomy" id="27845"/>
    <lineage>
        <taxon>Eukaryota</taxon>
        <taxon>Metazoa</taxon>
        <taxon>Spiralia</taxon>
        <taxon>Lophotrochozoa</taxon>
        <taxon>Platyhelminthes</taxon>
        <taxon>Trematoda</taxon>
        <taxon>Digenea</taxon>
        <taxon>Plagiorchiida</taxon>
        <taxon>Echinostomata</taxon>
        <taxon>Echinostomatoidea</taxon>
        <taxon>Fasciolidae</taxon>
        <taxon>Fasciolopsis</taxon>
    </lineage>
</organism>
<protein>
    <submittedName>
        <fullName evidence="5">Cysteine and histidine-rich domain-containing protein 1</fullName>
    </submittedName>
</protein>
<comment type="caution">
    <text evidence="5">The sequence shown here is derived from an EMBL/GenBank/DDBJ whole genome shotgun (WGS) entry which is preliminary data.</text>
</comment>